<dbReference type="SUPFAM" id="SSF55729">
    <property type="entry name" value="Acyl-CoA N-acyltransferases (Nat)"/>
    <property type="match status" value="1"/>
</dbReference>
<proteinExistence type="predicted"/>
<dbReference type="InterPro" id="IPR051531">
    <property type="entry name" value="N-acetyltransferase"/>
</dbReference>
<dbReference type="PANTHER" id="PTHR43792:SF1">
    <property type="entry name" value="N-ACETYLTRANSFERASE DOMAIN-CONTAINING PROTEIN"/>
    <property type="match status" value="1"/>
</dbReference>
<dbReference type="Pfam" id="PF13302">
    <property type="entry name" value="Acetyltransf_3"/>
    <property type="match status" value="1"/>
</dbReference>
<dbReference type="PANTHER" id="PTHR43792">
    <property type="entry name" value="GNAT FAMILY, PUTATIVE (AFU_ORTHOLOGUE AFUA_3G00765)-RELATED-RELATED"/>
    <property type="match status" value="1"/>
</dbReference>
<dbReference type="Gene3D" id="3.40.630.30">
    <property type="match status" value="1"/>
</dbReference>
<evidence type="ECO:0000313" key="3">
    <source>
        <dbReference type="Proteomes" id="UP001500459"/>
    </source>
</evidence>
<keyword evidence="3" id="KW-1185">Reference proteome</keyword>
<dbReference type="PROSITE" id="PS51186">
    <property type="entry name" value="GNAT"/>
    <property type="match status" value="1"/>
</dbReference>
<name>A0ABP6UKI0_9FLAO</name>
<dbReference type="InterPro" id="IPR016181">
    <property type="entry name" value="Acyl_CoA_acyltransferase"/>
</dbReference>
<protein>
    <submittedName>
        <fullName evidence="2">GNAT family N-acetyltransferase</fullName>
    </submittedName>
</protein>
<accession>A0ABP6UKI0</accession>
<dbReference type="Proteomes" id="UP001500459">
    <property type="component" value="Unassembled WGS sequence"/>
</dbReference>
<comment type="caution">
    <text evidence="2">The sequence shown here is derived from an EMBL/GenBank/DDBJ whole genome shotgun (WGS) entry which is preliminary data.</text>
</comment>
<evidence type="ECO:0000313" key="2">
    <source>
        <dbReference type="EMBL" id="GAA3510433.1"/>
    </source>
</evidence>
<dbReference type="InterPro" id="IPR000182">
    <property type="entry name" value="GNAT_dom"/>
</dbReference>
<organism evidence="2 3">
    <name type="scientific">Aquimarina addita</name>
    <dbReference type="NCBI Taxonomy" id="870485"/>
    <lineage>
        <taxon>Bacteria</taxon>
        <taxon>Pseudomonadati</taxon>
        <taxon>Bacteroidota</taxon>
        <taxon>Flavobacteriia</taxon>
        <taxon>Flavobacteriales</taxon>
        <taxon>Flavobacteriaceae</taxon>
        <taxon>Aquimarina</taxon>
    </lineage>
</organism>
<reference evidence="3" key="1">
    <citation type="journal article" date="2019" name="Int. J. Syst. Evol. Microbiol.">
        <title>The Global Catalogue of Microorganisms (GCM) 10K type strain sequencing project: providing services to taxonomists for standard genome sequencing and annotation.</title>
        <authorList>
            <consortium name="The Broad Institute Genomics Platform"/>
            <consortium name="The Broad Institute Genome Sequencing Center for Infectious Disease"/>
            <person name="Wu L."/>
            <person name="Ma J."/>
        </authorList>
    </citation>
    <scope>NUCLEOTIDE SEQUENCE [LARGE SCALE GENOMIC DNA]</scope>
    <source>
        <strain evidence="3">JCM 17106</strain>
    </source>
</reference>
<sequence>MIILVTKRLLLKKASPGDAAFFLTLLNSPNWIEFIGDREIRTTNDSIKYVEDSLINSYNKNGYGLYIMYLKDSEKPIGICGFIKRDYLDSADIGFAILPEYEGKGYTYEASIATMEYGKSQLKLDIIFAITTEENKKSQNLLAKIGLTKTGKITPENTETEFLLFSNSKKKV</sequence>
<gene>
    <name evidence="2" type="ORF">GCM10022393_24780</name>
</gene>
<dbReference type="RefSeq" id="WP_344927830.1">
    <property type="nucleotide sequence ID" value="NZ_BAABCW010000009.1"/>
</dbReference>
<dbReference type="EMBL" id="BAABCW010000009">
    <property type="protein sequence ID" value="GAA3510433.1"/>
    <property type="molecule type" value="Genomic_DNA"/>
</dbReference>
<feature type="domain" description="N-acetyltransferase" evidence="1">
    <location>
        <begin position="9"/>
        <end position="170"/>
    </location>
</feature>
<evidence type="ECO:0000259" key="1">
    <source>
        <dbReference type="PROSITE" id="PS51186"/>
    </source>
</evidence>